<dbReference type="InterPro" id="IPR029058">
    <property type="entry name" value="AB_hydrolase_fold"/>
</dbReference>
<dbReference type="AlphaFoldDB" id="A0A9P4UUC9"/>
<dbReference type="Pfam" id="PF12697">
    <property type="entry name" value="Abhydrolase_6"/>
    <property type="match status" value="1"/>
</dbReference>
<dbReference type="EMBL" id="ML996361">
    <property type="protein sequence ID" value="KAF2727034.1"/>
    <property type="molecule type" value="Genomic_DNA"/>
</dbReference>
<evidence type="ECO:0000313" key="4">
    <source>
        <dbReference type="Proteomes" id="UP000799444"/>
    </source>
</evidence>
<protein>
    <submittedName>
        <fullName evidence="3">Alpha/beta-hydrolase</fullName>
    </submittedName>
</protein>
<reference evidence="3" key="1">
    <citation type="journal article" date="2020" name="Stud. Mycol.">
        <title>101 Dothideomycetes genomes: a test case for predicting lifestyles and emergence of pathogens.</title>
        <authorList>
            <person name="Haridas S."/>
            <person name="Albert R."/>
            <person name="Binder M."/>
            <person name="Bloem J."/>
            <person name="Labutti K."/>
            <person name="Salamov A."/>
            <person name="Andreopoulos B."/>
            <person name="Baker S."/>
            <person name="Barry K."/>
            <person name="Bills G."/>
            <person name="Bluhm B."/>
            <person name="Cannon C."/>
            <person name="Castanera R."/>
            <person name="Culley D."/>
            <person name="Daum C."/>
            <person name="Ezra D."/>
            <person name="Gonzalez J."/>
            <person name="Henrissat B."/>
            <person name="Kuo A."/>
            <person name="Liang C."/>
            <person name="Lipzen A."/>
            <person name="Lutzoni F."/>
            <person name="Magnuson J."/>
            <person name="Mondo S."/>
            <person name="Nolan M."/>
            <person name="Ohm R."/>
            <person name="Pangilinan J."/>
            <person name="Park H.-J."/>
            <person name="Ramirez L."/>
            <person name="Alfaro M."/>
            <person name="Sun H."/>
            <person name="Tritt A."/>
            <person name="Yoshinaga Y."/>
            <person name="Zwiers L.-H."/>
            <person name="Turgeon B."/>
            <person name="Goodwin S."/>
            <person name="Spatafora J."/>
            <person name="Crous P."/>
            <person name="Grigoriev I."/>
        </authorList>
    </citation>
    <scope>NUCLEOTIDE SEQUENCE</scope>
    <source>
        <strain evidence="3">CBS 125425</strain>
    </source>
</reference>
<name>A0A9P4UUC9_9PLEO</name>
<organism evidence="3 4">
    <name type="scientific">Polyplosphaeria fusca</name>
    <dbReference type="NCBI Taxonomy" id="682080"/>
    <lineage>
        <taxon>Eukaryota</taxon>
        <taxon>Fungi</taxon>
        <taxon>Dikarya</taxon>
        <taxon>Ascomycota</taxon>
        <taxon>Pezizomycotina</taxon>
        <taxon>Dothideomycetes</taxon>
        <taxon>Pleosporomycetidae</taxon>
        <taxon>Pleosporales</taxon>
        <taxon>Tetraplosphaeriaceae</taxon>
        <taxon>Polyplosphaeria</taxon>
    </lineage>
</organism>
<proteinExistence type="predicted"/>
<accession>A0A9P4UUC9</accession>
<dbReference type="SUPFAM" id="SSF53474">
    <property type="entry name" value="alpha/beta-Hydrolases"/>
    <property type="match status" value="1"/>
</dbReference>
<feature type="domain" description="AB hydrolase-1" evidence="2">
    <location>
        <begin position="112"/>
        <end position="363"/>
    </location>
</feature>
<evidence type="ECO:0000313" key="3">
    <source>
        <dbReference type="EMBL" id="KAF2727034.1"/>
    </source>
</evidence>
<feature type="signal peptide" evidence="1">
    <location>
        <begin position="1"/>
        <end position="18"/>
    </location>
</feature>
<sequence>MSTIFSTLFLVLASPILAAPNSYPTNESYPHPANGICIDYTVKEEVTWTKSIWGIPKPKNNFDIAALRISEGALDYDFEPISGYENATSTYQLAGTFCSPSKKVGNKEKTVLLATHGGGYDRRYWASSYMPSKYNFVQYALENGYSVFYYDRLGTGQSQIVSGYESQGANQVELIAKIASSIRSGRYSGSIEASKVVLVGHSLGSVFSAGAIIKYPSIAEGQFAAGATSLTLKAGLSATFQNALLASTVNPPFKRDSGYVVIGDIYAHARSFFSQPFDIPTLEYAQSIVQPASIVEMLSSANVKFDESSYNGSVLLTAGEYDILACGGNCYPRFEYGVQNKTFPVAKPLETYIHPGAGHGVNFANNATGFYATVIDFVNRNI</sequence>
<feature type="chain" id="PRO_5040453142" evidence="1">
    <location>
        <begin position="19"/>
        <end position="382"/>
    </location>
</feature>
<gene>
    <name evidence="3" type="ORF">EJ04DRAFT_596261</name>
</gene>
<keyword evidence="1" id="KW-0732">Signal</keyword>
<evidence type="ECO:0000256" key="1">
    <source>
        <dbReference type="SAM" id="SignalP"/>
    </source>
</evidence>
<dbReference type="InterPro" id="IPR000073">
    <property type="entry name" value="AB_hydrolase_1"/>
</dbReference>
<dbReference type="Gene3D" id="3.40.50.1820">
    <property type="entry name" value="alpha/beta hydrolase"/>
    <property type="match status" value="1"/>
</dbReference>
<dbReference type="OrthoDB" id="190201at2759"/>
<evidence type="ECO:0000259" key="2">
    <source>
        <dbReference type="Pfam" id="PF12697"/>
    </source>
</evidence>
<dbReference type="Proteomes" id="UP000799444">
    <property type="component" value="Unassembled WGS sequence"/>
</dbReference>
<comment type="caution">
    <text evidence="3">The sequence shown here is derived from an EMBL/GenBank/DDBJ whole genome shotgun (WGS) entry which is preliminary data.</text>
</comment>
<keyword evidence="4" id="KW-1185">Reference proteome</keyword>